<dbReference type="AlphaFoldDB" id="A0A1I8N8L8"/>
<reference evidence="2" key="1">
    <citation type="submission" date="2020-05" db="UniProtKB">
        <authorList>
            <consortium name="EnsemblMetazoa"/>
        </authorList>
    </citation>
    <scope>IDENTIFICATION</scope>
    <source>
        <strain evidence="2">Aabys</strain>
    </source>
</reference>
<dbReference type="VEuPathDB" id="VectorBase:MDOMA2_002965"/>
<evidence type="ECO:0000313" key="3">
    <source>
        <dbReference type="Proteomes" id="UP001652621"/>
    </source>
</evidence>
<dbReference type="KEGG" id="mde:101887750"/>
<protein>
    <submittedName>
        <fullName evidence="4">Uncharacterized protein LOC101887750</fullName>
    </submittedName>
</protein>
<feature type="compositionally biased region" description="Acidic residues" evidence="1">
    <location>
        <begin position="38"/>
        <end position="47"/>
    </location>
</feature>
<feature type="region of interest" description="Disordered" evidence="1">
    <location>
        <begin position="27"/>
        <end position="57"/>
    </location>
</feature>
<reference evidence="4" key="2">
    <citation type="submission" date="2025-04" db="UniProtKB">
        <authorList>
            <consortium name="RefSeq"/>
        </authorList>
    </citation>
    <scope>IDENTIFICATION</scope>
    <source>
        <strain evidence="4">Aabys</strain>
    </source>
</reference>
<dbReference type="OrthoDB" id="8195041at2759"/>
<evidence type="ECO:0000313" key="2">
    <source>
        <dbReference type="EnsemblMetazoa" id="MDOA012692-PA"/>
    </source>
</evidence>
<keyword evidence="3" id="KW-1185">Reference proteome</keyword>
<proteinExistence type="predicted"/>
<dbReference type="EnsemblMetazoa" id="MDOA012692-RA">
    <property type="protein sequence ID" value="MDOA012692-PA"/>
    <property type="gene ID" value="MDOA012692"/>
</dbReference>
<organism evidence="2">
    <name type="scientific">Musca domestica</name>
    <name type="common">House fly</name>
    <dbReference type="NCBI Taxonomy" id="7370"/>
    <lineage>
        <taxon>Eukaryota</taxon>
        <taxon>Metazoa</taxon>
        <taxon>Ecdysozoa</taxon>
        <taxon>Arthropoda</taxon>
        <taxon>Hexapoda</taxon>
        <taxon>Insecta</taxon>
        <taxon>Pterygota</taxon>
        <taxon>Neoptera</taxon>
        <taxon>Endopterygota</taxon>
        <taxon>Diptera</taxon>
        <taxon>Brachycera</taxon>
        <taxon>Muscomorpha</taxon>
        <taxon>Muscoidea</taxon>
        <taxon>Muscidae</taxon>
        <taxon>Musca</taxon>
    </lineage>
</organism>
<dbReference type="eggNOG" id="ENOG502S5BY">
    <property type="taxonomic scope" value="Eukaryota"/>
</dbReference>
<name>A0A1I8N8L8_MUSDO</name>
<gene>
    <name evidence="2" type="primary">101887750</name>
    <name evidence="4" type="synonym">LOC101887750</name>
</gene>
<accession>A0A1I8N8L8</accession>
<evidence type="ECO:0000313" key="4">
    <source>
        <dbReference type="RefSeq" id="XP_005186276.1"/>
    </source>
</evidence>
<dbReference type="VEuPathDB" id="VectorBase:MDOA012692"/>
<dbReference type="RefSeq" id="XP_005186276.1">
    <property type="nucleotide sequence ID" value="XM_005186219.3"/>
</dbReference>
<dbReference type="SUPFAM" id="SSF69322">
    <property type="entry name" value="Tricorn protease domain 2"/>
    <property type="match status" value="1"/>
</dbReference>
<dbReference type="Proteomes" id="UP001652621">
    <property type="component" value="Unplaced"/>
</dbReference>
<evidence type="ECO:0000256" key="1">
    <source>
        <dbReference type="SAM" id="MobiDB-lite"/>
    </source>
</evidence>
<sequence length="846" mass="97624">MPKRALRFYLDTPKSCLQRLNKRRKSTNLEIQQAKDNEYEEDAEMGEDNAGNRTNPPVELTDAEFESSLRHTKQMRCIKYNQNNEIERLLLHNGSGLFYHVDHDNFPAFNVGLWPQDAPNELSNYPTCAFSIPRPIFIGDIIQENLDLCCRRPMTREKHRQRLYKTRSTYNNAIKKKTTRSDEKNGIYHTSVFDMAERLLIEPDPYFNASYDYYYTGGNLCVNSEMGHIIHAVGPNLQTIEIMKLCKTEDTDENSFLQSLDKITSKEDCEIFEIQPMKSPNANDQNCFITRQRNSIAINTLTERNKLRILTQFRTKSTPFISFTQSDRDCNKLLLTTMKQHVRLYDIGASEPILSDLFKIESNGFNPSWNSIKPWRENTFLYANEYKFCLIDIRTKPEQWMAAATSVIEHNALCDHITAIKPSDFNNLFYVATNHKLHCMDIRYMKEFSFDEPEGVICRWSHQLQYSPLLIDTYRVRNHEYIALSSPIAGDLHICQLSRKKNVEKMAVTTSQRVPKHLFSSPCLPYQPPSLLEAYEVARLEGHCLQPEANLKNRLMSCTTGMSFCHPLLEGNEAPLGTLLTSNSLGDIFLRTLTKREDDQQPDVRGNENSNEMLAEYAKKLVEQKRVLNYTEIKNMKGMRKIFLCKYLNSDVKQDMEAMDDSFSENEQPAQEIPARTTPVKKKRKRLHLGRWQKSFRALHSYKDALVPDLLSIWDIDMEDEKDDVNLGNLQSNLLVKPDPDKKVQCWLETNHNTSTAMVVIPRTNASIPGHDVSNITAEAENSLLFNQTQDTIDFDNVIQSTQIADVNITQTINTSNIEELPLNTTTNSLDRSKTKKKAKKYVKGF</sequence>